<keyword evidence="3" id="KW-1185">Reference proteome</keyword>
<dbReference type="KEGG" id="dci:103513992"/>
<dbReference type="GeneID" id="103513992"/>
<evidence type="ECO:0000256" key="1">
    <source>
        <dbReference type="SAM" id="MobiDB-lite"/>
    </source>
</evidence>
<feature type="signal peptide" evidence="2">
    <location>
        <begin position="1"/>
        <end position="22"/>
    </location>
</feature>
<proteinExistence type="predicted"/>
<dbReference type="RefSeq" id="XP_008477078.1">
    <property type="nucleotide sequence ID" value="XM_008478856.2"/>
</dbReference>
<feature type="region of interest" description="Disordered" evidence="1">
    <location>
        <begin position="126"/>
        <end position="176"/>
    </location>
</feature>
<dbReference type="PaxDb" id="121845-A0A1S3D998"/>
<dbReference type="AlphaFoldDB" id="A0A1S3D998"/>
<evidence type="ECO:0000313" key="4">
    <source>
        <dbReference type="RefSeq" id="XP_008477078.1"/>
    </source>
</evidence>
<feature type="chain" id="PRO_5010219001" evidence="2">
    <location>
        <begin position="23"/>
        <end position="176"/>
    </location>
</feature>
<sequence length="176" mass="20171">MIFPRHLLATVLLFSFLDHGYCFLGLEFPSLSDDFEGPPPRNKPDSLVWGPNFNQDVLDDLRRTVKSKRYARSSAESQREQIVAFMAEVNGDSNHNRAYLESRKNREVPVMSNSSSQDEHIEAKMAKTQNDGKRDKRQVRHQAALKNKRQGFSKDKSVRKNVADHNDVSKNNPNSK</sequence>
<accession>A0A1S3D998</accession>
<name>A0A1S3D998_DIACI</name>
<protein>
    <submittedName>
        <fullName evidence="4">Uncharacterized protein LOC103513992</fullName>
    </submittedName>
</protein>
<dbReference type="Proteomes" id="UP000079169">
    <property type="component" value="Unplaced"/>
</dbReference>
<evidence type="ECO:0000313" key="3">
    <source>
        <dbReference type="Proteomes" id="UP000079169"/>
    </source>
</evidence>
<gene>
    <name evidence="4" type="primary">LOC103513992</name>
</gene>
<reference evidence="4" key="1">
    <citation type="submission" date="2025-08" db="UniProtKB">
        <authorList>
            <consortium name="RefSeq"/>
        </authorList>
    </citation>
    <scope>IDENTIFICATION</scope>
</reference>
<keyword evidence="2" id="KW-0732">Signal</keyword>
<feature type="compositionally biased region" description="Basic and acidic residues" evidence="1">
    <location>
        <begin position="152"/>
        <end position="168"/>
    </location>
</feature>
<organism evidence="3 4">
    <name type="scientific">Diaphorina citri</name>
    <name type="common">Asian citrus psyllid</name>
    <dbReference type="NCBI Taxonomy" id="121845"/>
    <lineage>
        <taxon>Eukaryota</taxon>
        <taxon>Metazoa</taxon>
        <taxon>Ecdysozoa</taxon>
        <taxon>Arthropoda</taxon>
        <taxon>Hexapoda</taxon>
        <taxon>Insecta</taxon>
        <taxon>Pterygota</taxon>
        <taxon>Neoptera</taxon>
        <taxon>Paraneoptera</taxon>
        <taxon>Hemiptera</taxon>
        <taxon>Sternorrhyncha</taxon>
        <taxon>Psylloidea</taxon>
        <taxon>Psyllidae</taxon>
        <taxon>Diaphorininae</taxon>
        <taxon>Diaphorina</taxon>
    </lineage>
</organism>
<evidence type="ECO:0000256" key="2">
    <source>
        <dbReference type="SAM" id="SignalP"/>
    </source>
</evidence>